<organism evidence="4 5">
    <name type="scientific">Sphingomonas sabuli</name>
    <dbReference type="NCBI Taxonomy" id="2764186"/>
    <lineage>
        <taxon>Bacteria</taxon>
        <taxon>Pseudomonadati</taxon>
        <taxon>Pseudomonadota</taxon>
        <taxon>Alphaproteobacteria</taxon>
        <taxon>Sphingomonadales</taxon>
        <taxon>Sphingomonadaceae</taxon>
        <taxon>Sphingomonas</taxon>
    </lineage>
</organism>
<feature type="chain" id="PRO_5028896213" evidence="2">
    <location>
        <begin position="20"/>
        <end position="640"/>
    </location>
</feature>
<dbReference type="EMBL" id="CP060697">
    <property type="protein sequence ID" value="QNM82881.1"/>
    <property type="molecule type" value="Genomic_DNA"/>
</dbReference>
<dbReference type="InterPro" id="IPR001375">
    <property type="entry name" value="Peptidase_S9_cat"/>
</dbReference>
<feature type="domain" description="Peptidase S9 prolyl oligopeptidase catalytic" evidence="3">
    <location>
        <begin position="434"/>
        <end position="637"/>
    </location>
</feature>
<evidence type="ECO:0000313" key="5">
    <source>
        <dbReference type="Proteomes" id="UP000515861"/>
    </source>
</evidence>
<protein>
    <submittedName>
        <fullName evidence="4">S9 family peptidase</fullName>
    </submittedName>
</protein>
<feature type="signal peptide" evidence="2">
    <location>
        <begin position="1"/>
        <end position="19"/>
    </location>
</feature>
<dbReference type="GO" id="GO:0004252">
    <property type="term" value="F:serine-type endopeptidase activity"/>
    <property type="evidence" value="ECO:0007669"/>
    <property type="project" value="TreeGrafter"/>
</dbReference>
<keyword evidence="5" id="KW-1185">Reference proteome</keyword>
<accession>A0A7G9L2N2</accession>
<dbReference type="Gene3D" id="3.40.50.1820">
    <property type="entry name" value="alpha/beta hydrolase"/>
    <property type="match status" value="1"/>
</dbReference>
<dbReference type="Proteomes" id="UP000515861">
    <property type="component" value="Chromosome"/>
</dbReference>
<dbReference type="PANTHER" id="PTHR42776">
    <property type="entry name" value="SERINE PEPTIDASE S9 FAMILY MEMBER"/>
    <property type="match status" value="1"/>
</dbReference>
<keyword evidence="2" id="KW-0732">Signal</keyword>
<sequence>MRNLSIALLAGWLSGAAHAVPMPVAEAASRFGALESAYAADLSPDGKRLIYLAGGRGSETIATLLDVASGQETAVIRSTGQPERLRGCAFATNEHVVCKIAVNRHYGSMIIGLSRSALIDLRTMKSRSLAVRDDPEGQTLNQFDGNVVDWLPDEQGAFLMQRNYAQRGNAVGVDRVQVNPFRISTVVPSDSTVDYFLTDGHGTVRFSSAGIRDTDQQRTGQHLYRYRAQGSDKWQSLPGQSDDFDPLLVDRSSNSLYYMDSLDGRQALFRMPLDGSNQREVVARHSQVDIDGPIVLGPGEPVIGYRYTDDRARVVYTDAEFAKLAANLKKAMPGDPLIDLAGMSRDRGKLLVFVSSPTDPGAYYVLDRATKEMKIVTLSRAEVDGVPLAPVKAMSFKSRDGAMIPAYVTAQPGQSGPRPTVILPHGGPSARDEWGFDWLAQFLAARGYTVVQPNFRGSSGYGDEFLGENAFRNWQRAMNDIRDSADWAVSSGLADPGRMAIVGWSYGGFAALKSAATDARYKAIVAIAPVTDLGALRRDTEGFENSDLSKAAIGTGASLREGSPVLAADAIKVPVLLVHGDLDSNVRVAHSQRMQRALQRAGAPVEFLRYKHLDHYLNDGTARTEMLTRIGDMLERTIGH</sequence>
<dbReference type="SUPFAM" id="SSF53474">
    <property type="entry name" value="alpha/beta-Hydrolases"/>
    <property type="match status" value="1"/>
</dbReference>
<keyword evidence="1" id="KW-0378">Hydrolase</keyword>
<dbReference type="RefSeq" id="WP_187479836.1">
    <property type="nucleotide sequence ID" value="NZ_CP060697.1"/>
</dbReference>
<evidence type="ECO:0000256" key="2">
    <source>
        <dbReference type="SAM" id="SignalP"/>
    </source>
</evidence>
<dbReference type="PANTHER" id="PTHR42776:SF27">
    <property type="entry name" value="DIPEPTIDYL PEPTIDASE FAMILY MEMBER 6"/>
    <property type="match status" value="1"/>
</dbReference>
<name>A0A7G9L2N2_9SPHN</name>
<evidence type="ECO:0000259" key="3">
    <source>
        <dbReference type="Pfam" id="PF00326"/>
    </source>
</evidence>
<dbReference type="InterPro" id="IPR029058">
    <property type="entry name" value="AB_hydrolase_fold"/>
</dbReference>
<dbReference type="AlphaFoldDB" id="A0A7G9L2N2"/>
<dbReference type="GO" id="GO:0006508">
    <property type="term" value="P:proteolysis"/>
    <property type="evidence" value="ECO:0007669"/>
    <property type="project" value="InterPro"/>
</dbReference>
<reference evidence="4 5" key="1">
    <citation type="submission" date="2020-08" db="EMBL/GenBank/DDBJ databases">
        <title>Sphingomonas sp. sand1-3 16S ribosomal RNA gene Genome sequencing and assembly.</title>
        <authorList>
            <person name="Kang M."/>
        </authorList>
    </citation>
    <scope>NUCLEOTIDE SEQUENCE [LARGE SCALE GENOMIC DNA]</scope>
    <source>
        <strain evidence="5">sand1-3</strain>
    </source>
</reference>
<gene>
    <name evidence="4" type="ORF">H8M03_00455</name>
</gene>
<evidence type="ECO:0000256" key="1">
    <source>
        <dbReference type="ARBA" id="ARBA00022801"/>
    </source>
</evidence>
<dbReference type="Pfam" id="PF00326">
    <property type="entry name" value="Peptidase_S9"/>
    <property type="match status" value="1"/>
</dbReference>
<dbReference type="SUPFAM" id="SSF82171">
    <property type="entry name" value="DPP6 N-terminal domain-like"/>
    <property type="match status" value="1"/>
</dbReference>
<proteinExistence type="predicted"/>
<dbReference type="KEGG" id="ssau:H8M03_00455"/>
<evidence type="ECO:0000313" key="4">
    <source>
        <dbReference type="EMBL" id="QNM82881.1"/>
    </source>
</evidence>